<protein>
    <submittedName>
        <fullName evidence="1">Uncharacterized protein</fullName>
    </submittedName>
</protein>
<gene>
    <name evidence="1" type="ORF">QLQ12_25970</name>
</gene>
<keyword evidence="2" id="KW-1185">Reference proteome</keyword>
<dbReference type="EMBL" id="JASCTH010000018">
    <property type="protein sequence ID" value="MDI6102071.1"/>
    <property type="molecule type" value="Genomic_DNA"/>
</dbReference>
<organism evidence="1 2">
    <name type="scientific">Actinoplanes sandaracinus</name>
    <dbReference type="NCBI Taxonomy" id="3045177"/>
    <lineage>
        <taxon>Bacteria</taxon>
        <taxon>Bacillati</taxon>
        <taxon>Actinomycetota</taxon>
        <taxon>Actinomycetes</taxon>
        <taxon>Micromonosporales</taxon>
        <taxon>Micromonosporaceae</taxon>
        <taxon>Actinoplanes</taxon>
    </lineage>
</organism>
<reference evidence="1 2" key="1">
    <citation type="submission" date="2023-05" db="EMBL/GenBank/DDBJ databases">
        <title>Actinoplanes sp. NEAU-A12 genome sequencing.</title>
        <authorList>
            <person name="Wang Z.-S."/>
        </authorList>
    </citation>
    <scope>NUCLEOTIDE SEQUENCE [LARGE SCALE GENOMIC DNA]</scope>
    <source>
        <strain evidence="1 2">NEAU-A12</strain>
    </source>
</reference>
<comment type="caution">
    <text evidence="1">The sequence shown here is derived from an EMBL/GenBank/DDBJ whole genome shotgun (WGS) entry which is preliminary data.</text>
</comment>
<proteinExistence type="predicted"/>
<evidence type="ECO:0000313" key="2">
    <source>
        <dbReference type="Proteomes" id="UP001241758"/>
    </source>
</evidence>
<dbReference type="Proteomes" id="UP001241758">
    <property type="component" value="Unassembled WGS sequence"/>
</dbReference>
<sequence>MIEFAAHEVMASRELLAMSVRDALAAAGLPVVSPHMSPQLIHGGAEVRADKLADCHAPVRIDWHPHHELTEAAMKAGVDTPAFIHLMIVLEGMLRVMKEILSAEGFEARDSTNDLGPFGIEVLGRLDRTSGWTTSSLISSIDFQGPTS</sequence>
<evidence type="ECO:0000313" key="1">
    <source>
        <dbReference type="EMBL" id="MDI6102071.1"/>
    </source>
</evidence>
<dbReference type="RefSeq" id="WP_282763081.1">
    <property type="nucleotide sequence ID" value="NZ_JASCTH010000018.1"/>
</dbReference>
<name>A0ABT6WQQ2_9ACTN</name>
<accession>A0ABT6WQQ2</accession>